<dbReference type="AlphaFoldDB" id="A0AAW0BDZ3"/>
<comment type="caution">
    <text evidence="2">The sequence shown here is derived from an EMBL/GenBank/DDBJ whole genome shotgun (WGS) entry which is preliminary data.</text>
</comment>
<accession>A0AAW0BDZ3</accession>
<dbReference type="InterPro" id="IPR013320">
    <property type="entry name" value="ConA-like_dom_sf"/>
</dbReference>
<feature type="signal peptide" evidence="1">
    <location>
        <begin position="1"/>
        <end position="17"/>
    </location>
</feature>
<dbReference type="PANTHER" id="PTHR10963:SF24">
    <property type="entry name" value="GLYCOSIDASE C21B10.07-RELATED"/>
    <property type="match status" value="1"/>
</dbReference>
<keyword evidence="1" id="KW-0732">Signal</keyword>
<dbReference type="GO" id="GO:0009251">
    <property type="term" value="P:glucan catabolic process"/>
    <property type="evidence" value="ECO:0007669"/>
    <property type="project" value="TreeGrafter"/>
</dbReference>
<dbReference type="EMBL" id="JAWWNJ010000034">
    <property type="protein sequence ID" value="KAK7024843.1"/>
    <property type="molecule type" value="Genomic_DNA"/>
</dbReference>
<dbReference type="CDD" id="cd02181">
    <property type="entry name" value="GH16_fungal_Lam16A_glucanase"/>
    <property type="match status" value="1"/>
</dbReference>
<feature type="chain" id="PRO_5043967830" evidence="1">
    <location>
        <begin position="18"/>
        <end position="339"/>
    </location>
</feature>
<organism evidence="2 3">
    <name type="scientific">Favolaschia claudopus</name>
    <dbReference type="NCBI Taxonomy" id="2862362"/>
    <lineage>
        <taxon>Eukaryota</taxon>
        <taxon>Fungi</taxon>
        <taxon>Dikarya</taxon>
        <taxon>Basidiomycota</taxon>
        <taxon>Agaricomycotina</taxon>
        <taxon>Agaricomycetes</taxon>
        <taxon>Agaricomycetidae</taxon>
        <taxon>Agaricales</taxon>
        <taxon>Marasmiineae</taxon>
        <taxon>Mycenaceae</taxon>
        <taxon>Favolaschia</taxon>
    </lineage>
</organism>
<keyword evidence="3" id="KW-1185">Reference proteome</keyword>
<keyword evidence="2" id="KW-0378">Hydrolase</keyword>
<dbReference type="Pfam" id="PF26113">
    <property type="entry name" value="GH16_XgeA"/>
    <property type="match status" value="2"/>
</dbReference>
<dbReference type="PANTHER" id="PTHR10963">
    <property type="entry name" value="GLYCOSYL HYDROLASE-RELATED"/>
    <property type="match status" value="1"/>
</dbReference>
<sequence>MSLRLLTLASTVTTALCATYSVTENIVGAGFYDAFNFEAIGDPTEGRVNYVDKATAMSQNLTFASGNKFVLRADSTTVIDDSSPTGRNSVRIRTNNAYTTHVAVFDIAHMPQGCGSVLADMASCVLPPLISNLPKLTNADYSRWETDEANWAAGGEVDILEGVNDQGADQVTLHTVTGCTMPATRDQTGTSLQLDCDHNVNGNAGCGVRVPEATSYGPSFNANGGGWYAVERTDTFINIWFWPRNAGNVPADVKSGAASVNTDSWGTPTANFPNTSCNFPQFFDANNIIINLTFCGQWAGNPDVYAASGCPSTCNNYVNANPSAFVNAYFEFNSLNVYH</sequence>
<evidence type="ECO:0000313" key="2">
    <source>
        <dbReference type="EMBL" id="KAK7024843.1"/>
    </source>
</evidence>
<reference evidence="2 3" key="1">
    <citation type="journal article" date="2024" name="J Genomics">
        <title>Draft genome sequencing and assembly of Favolaschia claudopus CIRM-BRFM 2984 isolated from oak limbs.</title>
        <authorList>
            <person name="Navarro D."/>
            <person name="Drula E."/>
            <person name="Chaduli D."/>
            <person name="Cazenave R."/>
            <person name="Ahrendt S."/>
            <person name="Wang J."/>
            <person name="Lipzen A."/>
            <person name="Daum C."/>
            <person name="Barry K."/>
            <person name="Grigoriev I.V."/>
            <person name="Favel A."/>
            <person name="Rosso M.N."/>
            <person name="Martin F."/>
        </authorList>
    </citation>
    <scope>NUCLEOTIDE SEQUENCE [LARGE SCALE GENOMIC DNA]</scope>
    <source>
        <strain evidence="2 3">CIRM-BRFM 2984</strain>
    </source>
</reference>
<dbReference type="GO" id="GO:0016787">
    <property type="term" value="F:hydrolase activity"/>
    <property type="evidence" value="ECO:0007669"/>
    <property type="project" value="UniProtKB-KW"/>
</dbReference>
<evidence type="ECO:0000256" key="1">
    <source>
        <dbReference type="SAM" id="SignalP"/>
    </source>
</evidence>
<protein>
    <submittedName>
        <fullName evidence="2">Glycoside hydrolase family 16 protein</fullName>
    </submittedName>
</protein>
<dbReference type="Proteomes" id="UP001362999">
    <property type="component" value="Unassembled WGS sequence"/>
</dbReference>
<name>A0AAW0BDZ3_9AGAR</name>
<gene>
    <name evidence="2" type="ORF">R3P38DRAFT_3532678</name>
</gene>
<dbReference type="InterPro" id="IPR050546">
    <property type="entry name" value="Glycosyl_Hydrlase_16"/>
</dbReference>
<dbReference type="SUPFAM" id="SSF49899">
    <property type="entry name" value="Concanavalin A-like lectins/glucanases"/>
    <property type="match status" value="1"/>
</dbReference>
<dbReference type="Gene3D" id="2.60.120.200">
    <property type="match status" value="1"/>
</dbReference>
<evidence type="ECO:0000313" key="3">
    <source>
        <dbReference type="Proteomes" id="UP001362999"/>
    </source>
</evidence>
<proteinExistence type="predicted"/>